<evidence type="ECO:0000256" key="1">
    <source>
        <dbReference type="SAM" id="MobiDB-lite"/>
    </source>
</evidence>
<gene>
    <name evidence="2" type="ORF">Sangu_3154300</name>
</gene>
<protein>
    <recommendedName>
        <fullName evidence="3">Gag protein</fullName>
    </recommendedName>
</protein>
<reference evidence="2" key="2">
    <citation type="journal article" date="2024" name="Plant">
        <title>Genomic evolution and insights into agronomic trait innovations of Sesamum species.</title>
        <authorList>
            <person name="Miao H."/>
            <person name="Wang L."/>
            <person name="Qu L."/>
            <person name="Liu H."/>
            <person name="Sun Y."/>
            <person name="Le M."/>
            <person name="Wang Q."/>
            <person name="Wei S."/>
            <person name="Zheng Y."/>
            <person name="Lin W."/>
            <person name="Duan Y."/>
            <person name="Cao H."/>
            <person name="Xiong S."/>
            <person name="Wang X."/>
            <person name="Wei L."/>
            <person name="Li C."/>
            <person name="Ma Q."/>
            <person name="Ju M."/>
            <person name="Zhao R."/>
            <person name="Li G."/>
            <person name="Mu C."/>
            <person name="Tian Q."/>
            <person name="Mei H."/>
            <person name="Zhang T."/>
            <person name="Gao T."/>
            <person name="Zhang H."/>
        </authorList>
    </citation>
    <scope>NUCLEOTIDE SEQUENCE</scope>
    <source>
        <strain evidence="2">G01</strain>
    </source>
</reference>
<evidence type="ECO:0008006" key="3">
    <source>
        <dbReference type="Google" id="ProtNLM"/>
    </source>
</evidence>
<dbReference type="EMBL" id="JACGWK010000464">
    <property type="protein sequence ID" value="KAL0298212.1"/>
    <property type="molecule type" value="Genomic_DNA"/>
</dbReference>
<sequence length="198" mass="23185">MDKPLPQTLPDGPSPEERETFERWHADHCTVRNIILVSMSNDVQKQYDRLDDVASILQRMKEIYAIPNRHTRYVTTKEFFRAKMTERSSVQEHEVKMLSLMEKLKYLKVGLDNDTYIDGILQLLPPSYNPFIVNFNMNGLEKSINELIICYNTKATIKKICTVDINRGGFNLKGERQKGRTLEKEERQGKGKKYRRSK</sequence>
<dbReference type="Pfam" id="PF14223">
    <property type="entry name" value="Retrotran_gag_2"/>
    <property type="match status" value="1"/>
</dbReference>
<evidence type="ECO:0000313" key="2">
    <source>
        <dbReference type="EMBL" id="KAL0298212.1"/>
    </source>
</evidence>
<organism evidence="2">
    <name type="scientific">Sesamum angustifolium</name>
    <dbReference type="NCBI Taxonomy" id="2727405"/>
    <lineage>
        <taxon>Eukaryota</taxon>
        <taxon>Viridiplantae</taxon>
        <taxon>Streptophyta</taxon>
        <taxon>Embryophyta</taxon>
        <taxon>Tracheophyta</taxon>
        <taxon>Spermatophyta</taxon>
        <taxon>Magnoliopsida</taxon>
        <taxon>eudicotyledons</taxon>
        <taxon>Gunneridae</taxon>
        <taxon>Pentapetalae</taxon>
        <taxon>asterids</taxon>
        <taxon>lamiids</taxon>
        <taxon>Lamiales</taxon>
        <taxon>Pedaliaceae</taxon>
        <taxon>Sesamum</taxon>
    </lineage>
</organism>
<name>A0AAW2JUM0_9LAMI</name>
<accession>A0AAW2JUM0</accession>
<reference evidence="2" key="1">
    <citation type="submission" date="2020-06" db="EMBL/GenBank/DDBJ databases">
        <authorList>
            <person name="Li T."/>
            <person name="Hu X."/>
            <person name="Zhang T."/>
            <person name="Song X."/>
            <person name="Zhang H."/>
            <person name="Dai N."/>
            <person name="Sheng W."/>
            <person name="Hou X."/>
            <person name="Wei L."/>
        </authorList>
    </citation>
    <scope>NUCLEOTIDE SEQUENCE</scope>
    <source>
        <strain evidence="2">G01</strain>
        <tissue evidence="2">Leaf</tissue>
    </source>
</reference>
<proteinExistence type="predicted"/>
<feature type="compositionally biased region" description="Basic and acidic residues" evidence="1">
    <location>
        <begin position="175"/>
        <end position="189"/>
    </location>
</feature>
<feature type="region of interest" description="Disordered" evidence="1">
    <location>
        <begin position="175"/>
        <end position="198"/>
    </location>
</feature>
<dbReference type="AlphaFoldDB" id="A0AAW2JUM0"/>
<comment type="caution">
    <text evidence="2">The sequence shown here is derived from an EMBL/GenBank/DDBJ whole genome shotgun (WGS) entry which is preliminary data.</text>
</comment>